<organism evidence="2 3">
    <name type="scientific">Acidisarcina polymorpha</name>
    <dbReference type="NCBI Taxonomy" id="2211140"/>
    <lineage>
        <taxon>Bacteria</taxon>
        <taxon>Pseudomonadati</taxon>
        <taxon>Acidobacteriota</taxon>
        <taxon>Terriglobia</taxon>
        <taxon>Terriglobales</taxon>
        <taxon>Acidobacteriaceae</taxon>
        <taxon>Acidisarcina</taxon>
    </lineage>
</organism>
<reference evidence="2 3" key="1">
    <citation type="journal article" date="2018" name="Front. Microbiol.">
        <title>Hydrolytic Capabilities as a Key to Environmental Success: Chitinolytic and Cellulolytic Acidobacteria From Acidic Sub-arctic Soils and Boreal Peatlands.</title>
        <authorList>
            <person name="Belova S.E."/>
            <person name="Ravin N.V."/>
            <person name="Pankratov T.A."/>
            <person name="Rakitin A.L."/>
            <person name="Ivanova A.A."/>
            <person name="Beletsky A.V."/>
            <person name="Mardanov A.V."/>
            <person name="Sinninghe Damste J.S."/>
            <person name="Dedysh S.N."/>
        </authorList>
    </citation>
    <scope>NUCLEOTIDE SEQUENCE [LARGE SCALE GENOMIC DNA]</scope>
    <source>
        <strain evidence="2 3">SBC82</strain>
    </source>
</reference>
<keyword evidence="1" id="KW-0812">Transmembrane</keyword>
<dbReference type="OrthoDB" id="122641at2"/>
<dbReference type="KEGG" id="abas:ACPOL_5469"/>
<evidence type="ECO:0000313" key="3">
    <source>
        <dbReference type="Proteomes" id="UP000253606"/>
    </source>
</evidence>
<dbReference type="AlphaFoldDB" id="A0A2Z5G7D1"/>
<feature type="transmembrane region" description="Helical" evidence="1">
    <location>
        <begin position="48"/>
        <end position="68"/>
    </location>
</feature>
<gene>
    <name evidence="2" type="ORF">ACPOL_5469</name>
</gene>
<dbReference type="RefSeq" id="WP_150133127.1">
    <property type="nucleotide sequence ID" value="NZ_CP030840.1"/>
</dbReference>
<dbReference type="Proteomes" id="UP000253606">
    <property type="component" value="Chromosome"/>
</dbReference>
<evidence type="ECO:0000256" key="1">
    <source>
        <dbReference type="SAM" id="Phobius"/>
    </source>
</evidence>
<protein>
    <submittedName>
        <fullName evidence="2">Uncharacterized protein</fullName>
    </submittedName>
</protein>
<name>A0A2Z5G7D1_9BACT</name>
<keyword evidence="1" id="KW-0472">Membrane</keyword>
<feature type="transmembrane region" description="Helical" evidence="1">
    <location>
        <begin position="7"/>
        <end position="28"/>
    </location>
</feature>
<sequence>MAMKKSIWRAVIEIAFIVFLFYSNLLMGEFERSGMGQAKGLAWALKDVFTASNFEIALIAAMVGYLLFEYLRSRS</sequence>
<keyword evidence="3" id="KW-1185">Reference proteome</keyword>
<evidence type="ECO:0000313" key="2">
    <source>
        <dbReference type="EMBL" id="AXC14717.1"/>
    </source>
</evidence>
<keyword evidence="1" id="KW-1133">Transmembrane helix</keyword>
<accession>A0A2Z5G7D1</accession>
<proteinExistence type="predicted"/>
<dbReference type="EMBL" id="CP030840">
    <property type="protein sequence ID" value="AXC14717.1"/>
    <property type="molecule type" value="Genomic_DNA"/>
</dbReference>